<dbReference type="SUPFAM" id="SSF53474">
    <property type="entry name" value="alpha/beta-Hydrolases"/>
    <property type="match status" value="1"/>
</dbReference>
<gene>
    <name evidence="3" type="ORF">GCM10009808_24190</name>
</gene>
<protein>
    <submittedName>
        <fullName evidence="3">Alpha/beta fold hydrolase</fullName>
    </submittedName>
</protein>
<evidence type="ECO:0000313" key="3">
    <source>
        <dbReference type="EMBL" id="GAA1705395.1"/>
    </source>
</evidence>
<dbReference type="InterPro" id="IPR001375">
    <property type="entry name" value="Peptidase_S9_cat"/>
</dbReference>
<sequence length="396" mass="43737">MPPSCELNDERAPVFEYFPGNYVWNLAVVATLNNGGRIDDVDRACRPVLEAARQGADAGTQSLYEAWAAVADRVVAAAEADAVEGKIIGAGEGYYLGSLYTSQAERLQSPGWSGRNAAYQKSIDLLLRHMELSGAPVALVEVPYGGGSLPGYLYRAPSADGEPGPIIIEWNGLDSTKEMMYYSGFPQELARRGISTLMVDTPGSGEALRLRGLRSRFDTEVWAAACVDYLTALGEFDPERIGLVGWSLGGYYAPRAAAYEKRIKLVVSWGANYDWGETQQRRRRREGEHPVPHYWDHVQWVWGAKDLDEFFSLSKRVSLDGVLEEIAVPYLITHGIADRQIPVADAHRSYAEAVNSPDRELRIFTPEEGGVEHIGLDNFPLVSQFTADWIAARFTS</sequence>
<dbReference type="Proteomes" id="UP001501690">
    <property type="component" value="Unassembled WGS sequence"/>
</dbReference>
<proteinExistence type="inferred from homology"/>
<keyword evidence="4" id="KW-1185">Reference proteome</keyword>
<evidence type="ECO:0000313" key="4">
    <source>
        <dbReference type="Proteomes" id="UP001501690"/>
    </source>
</evidence>
<dbReference type="PANTHER" id="PTHR22946:SF12">
    <property type="entry name" value="CONIDIAL PIGMENT BIOSYNTHESIS PROTEIN AYG1 (AFU_ORTHOLOGUE AFUA_2G17550)"/>
    <property type="match status" value="1"/>
</dbReference>
<feature type="domain" description="Peptidase S9 prolyl oligopeptidase catalytic" evidence="2">
    <location>
        <begin position="189"/>
        <end position="354"/>
    </location>
</feature>
<dbReference type="GO" id="GO:0016787">
    <property type="term" value="F:hydrolase activity"/>
    <property type="evidence" value="ECO:0007669"/>
    <property type="project" value="UniProtKB-KW"/>
</dbReference>
<accession>A0ABP4ULM4</accession>
<organism evidence="3 4">
    <name type="scientific">Microbacterium sediminicola</name>
    <dbReference type="NCBI Taxonomy" id="415210"/>
    <lineage>
        <taxon>Bacteria</taxon>
        <taxon>Bacillati</taxon>
        <taxon>Actinomycetota</taxon>
        <taxon>Actinomycetes</taxon>
        <taxon>Micrococcales</taxon>
        <taxon>Microbacteriaceae</taxon>
        <taxon>Microbacterium</taxon>
    </lineage>
</organism>
<dbReference type="PANTHER" id="PTHR22946">
    <property type="entry name" value="DIENELACTONE HYDROLASE DOMAIN-CONTAINING PROTEIN-RELATED"/>
    <property type="match status" value="1"/>
</dbReference>
<dbReference type="InterPro" id="IPR050261">
    <property type="entry name" value="FrsA_esterase"/>
</dbReference>
<evidence type="ECO:0000259" key="2">
    <source>
        <dbReference type="Pfam" id="PF00326"/>
    </source>
</evidence>
<dbReference type="Gene3D" id="3.40.50.1820">
    <property type="entry name" value="alpha/beta hydrolase"/>
    <property type="match status" value="1"/>
</dbReference>
<comment type="caution">
    <text evidence="3">The sequence shown here is derived from an EMBL/GenBank/DDBJ whole genome shotgun (WGS) entry which is preliminary data.</text>
</comment>
<dbReference type="EMBL" id="BAAAPL010000002">
    <property type="protein sequence ID" value="GAA1705395.1"/>
    <property type="molecule type" value="Genomic_DNA"/>
</dbReference>
<dbReference type="Gene3D" id="1.20.1440.110">
    <property type="entry name" value="acylaminoacyl peptidase"/>
    <property type="match status" value="1"/>
</dbReference>
<dbReference type="InterPro" id="IPR029058">
    <property type="entry name" value="AB_hydrolase_fold"/>
</dbReference>
<dbReference type="Pfam" id="PF00326">
    <property type="entry name" value="Peptidase_S9"/>
    <property type="match status" value="1"/>
</dbReference>
<evidence type="ECO:0000256" key="1">
    <source>
        <dbReference type="ARBA" id="ARBA00008645"/>
    </source>
</evidence>
<keyword evidence="3" id="KW-0378">Hydrolase</keyword>
<name>A0ABP4ULM4_9MICO</name>
<reference evidence="4" key="1">
    <citation type="journal article" date="2019" name="Int. J. Syst. Evol. Microbiol.">
        <title>The Global Catalogue of Microorganisms (GCM) 10K type strain sequencing project: providing services to taxonomists for standard genome sequencing and annotation.</title>
        <authorList>
            <consortium name="The Broad Institute Genomics Platform"/>
            <consortium name="The Broad Institute Genome Sequencing Center for Infectious Disease"/>
            <person name="Wu L."/>
            <person name="Ma J."/>
        </authorList>
    </citation>
    <scope>NUCLEOTIDE SEQUENCE [LARGE SCALE GENOMIC DNA]</scope>
    <source>
        <strain evidence="4">JCM 15577</strain>
    </source>
</reference>
<comment type="similarity">
    <text evidence="1">Belongs to the AB hydrolase superfamily.</text>
</comment>